<organism evidence="2 3">
    <name type="scientific">Diplocarpon rosae</name>
    <dbReference type="NCBI Taxonomy" id="946125"/>
    <lineage>
        <taxon>Eukaryota</taxon>
        <taxon>Fungi</taxon>
        <taxon>Dikarya</taxon>
        <taxon>Ascomycota</taxon>
        <taxon>Pezizomycotina</taxon>
        <taxon>Leotiomycetes</taxon>
        <taxon>Helotiales</taxon>
        <taxon>Drepanopezizaceae</taxon>
        <taxon>Diplocarpon</taxon>
    </lineage>
</organism>
<dbReference type="EMBL" id="JAUBYV010000001">
    <property type="protein sequence ID" value="KAK2630024.1"/>
    <property type="molecule type" value="Genomic_DNA"/>
</dbReference>
<reference evidence="2" key="1">
    <citation type="submission" date="2023-06" db="EMBL/GenBank/DDBJ databases">
        <title>Draft genome of Marssonina rosae.</title>
        <authorList>
            <person name="Cheng Q."/>
        </authorList>
    </citation>
    <scope>NUCLEOTIDE SEQUENCE</scope>
    <source>
        <strain evidence="2">R4</strain>
    </source>
</reference>
<accession>A0AAD9T7E0</accession>
<evidence type="ECO:0000313" key="2">
    <source>
        <dbReference type="EMBL" id="KAK2630024.1"/>
    </source>
</evidence>
<dbReference type="Proteomes" id="UP001285354">
    <property type="component" value="Unassembled WGS sequence"/>
</dbReference>
<name>A0AAD9T7E0_9HELO</name>
<evidence type="ECO:0000256" key="1">
    <source>
        <dbReference type="SAM" id="MobiDB-lite"/>
    </source>
</evidence>
<sequence>MISLQGAAFQASPSIHTMCSLVSGRHRPGADEAKPRPIFRTCAPDLLCCIIHPVSSAPSQPHFDAPAYHPAPTICRKEVEVVLQKKRKRSATPENVKGCSHARMVANK</sequence>
<gene>
    <name evidence="2" type="ORF">QTJ16_000844</name>
</gene>
<evidence type="ECO:0000313" key="3">
    <source>
        <dbReference type="Proteomes" id="UP001285354"/>
    </source>
</evidence>
<proteinExistence type="predicted"/>
<protein>
    <submittedName>
        <fullName evidence="2">Uncharacterized protein</fullName>
    </submittedName>
</protein>
<dbReference type="AlphaFoldDB" id="A0AAD9T7E0"/>
<comment type="caution">
    <text evidence="2">The sequence shown here is derived from an EMBL/GenBank/DDBJ whole genome shotgun (WGS) entry which is preliminary data.</text>
</comment>
<keyword evidence="3" id="KW-1185">Reference proteome</keyword>
<feature type="region of interest" description="Disordered" evidence="1">
    <location>
        <begin position="86"/>
        <end position="108"/>
    </location>
</feature>